<dbReference type="EMBL" id="FCOE02000001">
    <property type="protein sequence ID" value="SAK41273.1"/>
    <property type="molecule type" value="Genomic_DNA"/>
</dbReference>
<gene>
    <name evidence="3" type="ORF">AWB80_00369</name>
</gene>
<dbReference type="AlphaFoldDB" id="A0A157Z783"/>
<dbReference type="OrthoDB" id="1632057at2"/>
<feature type="domain" description="Trimeric autotransporter adhesin YadA-like stalk" evidence="2">
    <location>
        <begin position="281"/>
        <end position="318"/>
    </location>
</feature>
<dbReference type="Proteomes" id="UP000054911">
    <property type="component" value="Unassembled WGS sequence"/>
</dbReference>
<feature type="domain" description="Trimeric autotransporter adhesin YadA-like stalk" evidence="2">
    <location>
        <begin position="409"/>
        <end position="449"/>
    </location>
</feature>
<feature type="region of interest" description="Disordered" evidence="1">
    <location>
        <begin position="17"/>
        <end position="36"/>
    </location>
</feature>
<sequence length="457" mass="44608">MNETFCCDWNEATGTGITAPDKSTRKSSSKSGRSRSFPACGTLTGLASGILLMASAPASASVVCLNDAGGTHTLSSAGSIVVGCSSWVTGLSGPYAVLDSGSPAGRSALALTSGQATFYLDNAGSLTNNLLTLTASGSNVAMTGLAPGSLSSTSLDGINGSQLYATGTTTAAALGTSFNGSTGNVAAPSYALAKANQIAGTAGAATDVGAGFSKVDAALGALDMSVAGNTTLIDDITNQINSGTTGLVQQDQTTKNITVAKNTDGTTADFAGTAGARVLDGVASGVVSPASRQAVNGSQLYALADSTAFAMGGDSAVNPDGSITAPTYVIHNADGSTSPVNNVGDAISNIDGRTTQNSSDIANLDQQINNGGIGLVRQDSVSRNISVGANTDGSFVNFAGLAGARVLEGVANGAVTSTSQQAVNGSQLHALSSSTASSLGGGSTVNSDGSITQPASA</sequence>
<dbReference type="Gene3D" id="1.20.5.170">
    <property type="match status" value="2"/>
</dbReference>
<proteinExistence type="predicted"/>
<dbReference type="Pfam" id="PF05662">
    <property type="entry name" value="YadA_stalk"/>
    <property type="match status" value="3"/>
</dbReference>
<comment type="caution">
    <text evidence="3">The sequence shown here is derived from an EMBL/GenBank/DDBJ whole genome shotgun (WGS) entry which is preliminary data.</text>
</comment>
<feature type="domain" description="Trimeric autotransporter adhesin YadA-like stalk" evidence="2">
    <location>
        <begin position="143"/>
        <end position="184"/>
    </location>
</feature>
<dbReference type="Gene3D" id="2.150.10.10">
    <property type="entry name" value="Serralysin-like metalloprotease, C-terminal"/>
    <property type="match status" value="1"/>
</dbReference>
<organism evidence="3 4">
    <name type="scientific">Caballeronia pedi</name>
    <dbReference type="NCBI Taxonomy" id="1777141"/>
    <lineage>
        <taxon>Bacteria</taxon>
        <taxon>Pseudomonadati</taxon>
        <taxon>Pseudomonadota</taxon>
        <taxon>Betaproteobacteria</taxon>
        <taxon>Burkholderiales</taxon>
        <taxon>Burkholderiaceae</taxon>
        <taxon>Caballeronia</taxon>
    </lineage>
</organism>
<evidence type="ECO:0000313" key="3">
    <source>
        <dbReference type="EMBL" id="SAK41273.1"/>
    </source>
</evidence>
<evidence type="ECO:0000313" key="4">
    <source>
        <dbReference type="Proteomes" id="UP000054911"/>
    </source>
</evidence>
<dbReference type="InterPro" id="IPR011049">
    <property type="entry name" value="Serralysin-like_metalloprot_C"/>
</dbReference>
<dbReference type="STRING" id="1777141.AWB80_00369"/>
<feature type="compositionally biased region" description="Polar residues" evidence="1">
    <location>
        <begin position="445"/>
        <end position="457"/>
    </location>
</feature>
<protein>
    <submittedName>
        <fullName evidence="3">Transporter</fullName>
    </submittedName>
</protein>
<dbReference type="GO" id="GO:0019867">
    <property type="term" value="C:outer membrane"/>
    <property type="evidence" value="ECO:0007669"/>
    <property type="project" value="InterPro"/>
</dbReference>
<dbReference type="InterPro" id="IPR008635">
    <property type="entry name" value="Coiled_stalk_dom"/>
</dbReference>
<feature type="region of interest" description="Disordered" evidence="1">
    <location>
        <begin position="433"/>
        <end position="457"/>
    </location>
</feature>
<keyword evidence="4" id="KW-1185">Reference proteome</keyword>
<evidence type="ECO:0000256" key="1">
    <source>
        <dbReference type="SAM" id="MobiDB-lite"/>
    </source>
</evidence>
<reference evidence="3" key="1">
    <citation type="submission" date="2016-01" db="EMBL/GenBank/DDBJ databases">
        <authorList>
            <person name="Peeters C."/>
        </authorList>
    </citation>
    <scope>NUCLEOTIDE SEQUENCE [LARGE SCALE GENOMIC DNA]</scope>
    <source>
        <strain evidence="3">LMG 29323</strain>
    </source>
</reference>
<accession>A0A157Z783</accession>
<name>A0A157Z783_9BURK</name>
<dbReference type="RefSeq" id="WP_143327945.1">
    <property type="nucleotide sequence ID" value="NZ_FCOE02000001.1"/>
</dbReference>
<evidence type="ECO:0000259" key="2">
    <source>
        <dbReference type="Pfam" id="PF05662"/>
    </source>
</evidence>